<reference evidence="2 3" key="1">
    <citation type="submission" date="2016-11" db="EMBL/GenBank/DDBJ databases">
        <authorList>
            <person name="Jaros S."/>
            <person name="Januszkiewicz K."/>
            <person name="Wedrychowicz H."/>
        </authorList>
    </citation>
    <scope>NUCLEOTIDE SEQUENCE [LARGE SCALE GENOMIC DNA]</scope>
    <source>
        <strain evidence="2 3">CECT 7868</strain>
    </source>
</reference>
<sequence>MKRFILLALAATSVASFSASADVWSRLKTTPATKYDVGRIYLDIAAPYMTEQLQGEKIKHTKYRVKKIESVTTGGRLGFKFSFEAKEKYIKKDDCAVFLAASKRILPSDKMISDIWPDLSDSSKKKIAEEFVFEADLVNKDTGDILVKCRI</sequence>
<name>A0A1M6F9J2_9VIBR</name>
<feature type="signal peptide" evidence="1">
    <location>
        <begin position="1"/>
        <end position="21"/>
    </location>
</feature>
<dbReference type="EMBL" id="FQXZ01000065">
    <property type="protein sequence ID" value="SHI94345.1"/>
    <property type="molecule type" value="Genomic_DNA"/>
</dbReference>
<gene>
    <name evidence="2" type="ORF">VA7868_04600</name>
</gene>
<evidence type="ECO:0000256" key="1">
    <source>
        <dbReference type="SAM" id="SignalP"/>
    </source>
</evidence>
<keyword evidence="3" id="KW-1185">Reference proteome</keyword>
<proteinExistence type="predicted"/>
<accession>A0A1M6F9J2</accession>
<organism evidence="2 3">
    <name type="scientific">Vibrio aerogenes CECT 7868</name>
    <dbReference type="NCBI Taxonomy" id="1216006"/>
    <lineage>
        <taxon>Bacteria</taxon>
        <taxon>Pseudomonadati</taxon>
        <taxon>Pseudomonadota</taxon>
        <taxon>Gammaproteobacteria</taxon>
        <taxon>Vibrionales</taxon>
        <taxon>Vibrionaceae</taxon>
        <taxon>Vibrio</taxon>
    </lineage>
</organism>
<dbReference type="Proteomes" id="UP000184608">
    <property type="component" value="Unassembled WGS sequence"/>
</dbReference>
<keyword evidence="1" id="KW-0732">Signal</keyword>
<feature type="chain" id="PRO_5013155588" evidence="1">
    <location>
        <begin position="22"/>
        <end position="151"/>
    </location>
</feature>
<dbReference type="RefSeq" id="WP_073606182.1">
    <property type="nucleotide sequence ID" value="NZ_FQXZ01000065.1"/>
</dbReference>
<dbReference type="STRING" id="1216006.VA7868_04600"/>
<evidence type="ECO:0000313" key="2">
    <source>
        <dbReference type="EMBL" id="SHI94345.1"/>
    </source>
</evidence>
<protein>
    <submittedName>
        <fullName evidence="2">Uncharacterized protein</fullName>
    </submittedName>
</protein>
<dbReference type="AlphaFoldDB" id="A0A1M6F9J2"/>
<evidence type="ECO:0000313" key="3">
    <source>
        <dbReference type="Proteomes" id="UP000184608"/>
    </source>
</evidence>
<dbReference type="OrthoDB" id="5870057at2"/>